<protein>
    <submittedName>
        <fullName evidence="2">Heavy metal-binding domain-containing protein</fullName>
    </submittedName>
</protein>
<keyword evidence="3" id="KW-1185">Reference proteome</keyword>
<feature type="domain" description="Heavy metal binding" evidence="1">
    <location>
        <begin position="45"/>
        <end position="70"/>
    </location>
</feature>
<sequence>MKRLFKTSVLISSVVGVVLFTACNNTQQKSSGLEDKHIPQQDSTYACPMHPEVTGKKGDICHKCGMELVAATDENENRVEVELITEPQSIEAGTSTKLTFAFKENDRNVPLDISHERKVHLMIVDENLTWFRHIHPLEQADSTYVVSETFPYGGKYILFADHKPQGVGPTVDKKVITVKGNPNSVKVDLTPNFVSVIDGYTVTLENGDDLKTIRTQALEISVERNKKRLAEKDIEPYLGATAHIAMIGKEDIDFLHIHPTTDKRFPIYAETHIENPGIYRIWVEFQTYGKVHTADFTVNVLQGNEEYQEGGHNHH</sequence>
<evidence type="ECO:0000313" key="3">
    <source>
        <dbReference type="Proteomes" id="UP001244787"/>
    </source>
</evidence>
<proteinExistence type="predicted"/>
<dbReference type="InterPro" id="IPR045800">
    <property type="entry name" value="HMBD"/>
</dbReference>
<gene>
    <name evidence="2" type="ORF">QRD02_07370</name>
</gene>
<reference evidence="2 3" key="1">
    <citation type="submission" date="2023-06" db="EMBL/GenBank/DDBJ databases">
        <authorList>
            <person name="Ye Y.-Q."/>
            <person name="Du Z.-J."/>
        </authorList>
    </citation>
    <scope>NUCLEOTIDE SEQUENCE [LARGE SCALE GENOMIC DNA]</scope>
    <source>
        <strain evidence="2 3">SDUM287046</strain>
    </source>
</reference>
<dbReference type="Proteomes" id="UP001244787">
    <property type="component" value="Unassembled WGS sequence"/>
</dbReference>
<organism evidence="2 3">
    <name type="scientific">Aequorivita aurantiaca</name>
    <dbReference type="NCBI Taxonomy" id="3053356"/>
    <lineage>
        <taxon>Bacteria</taxon>
        <taxon>Pseudomonadati</taxon>
        <taxon>Bacteroidota</taxon>
        <taxon>Flavobacteriia</taxon>
        <taxon>Flavobacteriales</taxon>
        <taxon>Flavobacteriaceae</taxon>
        <taxon>Aequorivita</taxon>
    </lineage>
</organism>
<comment type="caution">
    <text evidence="2">The sequence shown here is derived from an EMBL/GenBank/DDBJ whole genome shotgun (WGS) entry which is preliminary data.</text>
</comment>
<dbReference type="EMBL" id="JAUGQQ010000003">
    <property type="protein sequence ID" value="MDN3724198.1"/>
    <property type="molecule type" value="Genomic_DNA"/>
</dbReference>
<dbReference type="RefSeq" id="WP_290254290.1">
    <property type="nucleotide sequence ID" value="NZ_JAUGQQ010000003.1"/>
</dbReference>
<dbReference type="Pfam" id="PF19335">
    <property type="entry name" value="HMBD"/>
    <property type="match status" value="1"/>
</dbReference>
<accession>A0ABT8DGZ2</accession>
<evidence type="ECO:0000313" key="2">
    <source>
        <dbReference type="EMBL" id="MDN3724198.1"/>
    </source>
</evidence>
<dbReference type="PROSITE" id="PS51257">
    <property type="entry name" value="PROKAR_LIPOPROTEIN"/>
    <property type="match status" value="1"/>
</dbReference>
<evidence type="ECO:0000259" key="1">
    <source>
        <dbReference type="Pfam" id="PF19335"/>
    </source>
</evidence>
<name>A0ABT8DGZ2_9FLAO</name>